<dbReference type="PANTHER" id="PTHR34129:SF1">
    <property type="entry name" value="DUF952 DOMAIN-CONTAINING PROTEIN"/>
    <property type="match status" value="1"/>
</dbReference>
<dbReference type="RefSeq" id="WP_380581774.1">
    <property type="nucleotide sequence ID" value="NZ_JBHSQJ010000032.1"/>
</dbReference>
<accession>A0ABW1FYS3</accession>
<organism evidence="1 2">
    <name type="scientific">Streptacidiphilus monticola</name>
    <dbReference type="NCBI Taxonomy" id="2161674"/>
    <lineage>
        <taxon>Bacteria</taxon>
        <taxon>Bacillati</taxon>
        <taxon>Actinomycetota</taxon>
        <taxon>Actinomycetes</taxon>
        <taxon>Kitasatosporales</taxon>
        <taxon>Streptomycetaceae</taxon>
        <taxon>Streptacidiphilus</taxon>
    </lineage>
</organism>
<dbReference type="EMBL" id="JBHSQJ010000032">
    <property type="protein sequence ID" value="MFC5907393.1"/>
    <property type="molecule type" value="Genomic_DNA"/>
</dbReference>
<protein>
    <submittedName>
        <fullName evidence="1">DUF952 domain-containing protein</fullName>
    </submittedName>
</protein>
<dbReference type="SUPFAM" id="SSF56399">
    <property type="entry name" value="ADP-ribosylation"/>
    <property type="match status" value="1"/>
</dbReference>
<keyword evidence="2" id="KW-1185">Reference proteome</keyword>
<reference evidence="2" key="1">
    <citation type="journal article" date="2019" name="Int. J. Syst. Evol. Microbiol.">
        <title>The Global Catalogue of Microorganisms (GCM) 10K type strain sequencing project: providing services to taxonomists for standard genome sequencing and annotation.</title>
        <authorList>
            <consortium name="The Broad Institute Genomics Platform"/>
            <consortium name="The Broad Institute Genome Sequencing Center for Infectious Disease"/>
            <person name="Wu L."/>
            <person name="Ma J."/>
        </authorList>
    </citation>
    <scope>NUCLEOTIDE SEQUENCE [LARGE SCALE GENOMIC DNA]</scope>
    <source>
        <strain evidence="2">JCM 4816</strain>
    </source>
</reference>
<dbReference type="InterPro" id="IPR009297">
    <property type="entry name" value="DUF952"/>
</dbReference>
<proteinExistence type="predicted"/>
<evidence type="ECO:0000313" key="2">
    <source>
        <dbReference type="Proteomes" id="UP001596174"/>
    </source>
</evidence>
<evidence type="ECO:0000313" key="1">
    <source>
        <dbReference type="EMBL" id="MFC5907393.1"/>
    </source>
</evidence>
<dbReference type="PANTHER" id="PTHR34129">
    <property type="entry name" value="BLR1139 PROTEIN"/>
    <property type="match status" value="1"/>
</dbReference>
<gene>
    <name evidence="1" type="ORF">ACFP3V_09185</name>
</gene>
<name>A0ABW1FYS3_9ACTN</name>
<dbReference type="Proteomes" id="UP001596174">
    <property type="component" value="Unassembled WGS sequence"/>
</dbReference>
<comment type="caution">
    <text evidence="1">The sequence shown here is derived from an EMBL/GenBank/DDBJ whole genome shotgun (WGS) entry which is preliminary data.</text>
</comment>
<dbReference type="Pfam" id="PF06108">
    <property type="entry name" value="DUF952"/>
    <property type="match status" value="1"/>
</dbReference>
<dbReference type="Gene3D" id="3.20.170.20">
    <property type="entry name" value="Protein of unknown function DUF952"/>
    <property type="match status" value="1"/>
</dbReference>
<sequence>MLFHLTPLDAWLEHPDRPYTTASLAAEGFIHCSPDEETLLSVANQHFATAPGPLMALLIDEDALDSPVRWEPASDRGGELFPHVYGPVNRSAVAGMLEVVRDPDGRWAKLAAWS</sequence>